<feature type="region of interest" description="Disordered" evidence="1">
    <location>
        <begin position="36"/>
        <end position="63"/>
    </location>
</feature>
<reference evidence="2" key="1">
    <citation type="journal article" date="2020" name="Stud. Mycol.">
        <title>101 Dothideomycetes genomes: a test case for predicting lifestyles and emergence of pathogens.</title>
        <authorList>
            <person name="Haridas S."/>
            <person name="Albert R."/>
            <person name="Binder M."/>
            <person name="Bloem J."/>
            <person name="Labutti K."/>
            <person name="Salamov A."/>
            <person name="Andreopoulos B."/>
            <person name="Baker S."/>
            <person name="Barry K."/>
            <person name="Bills G."/>
            <person name="Bluhm B."/>
            <person name="Cannon C."/>
            <person name="Castanera R."/>
            <person name="Culley D."/>
            <person name="Daum C."/>
            <person name="Ezra D."/>
            <person name="Gonzalez J."/>
            <person name="Henrissat B."/>
            <person name="Kuo A."/>
            <person name="Liang C."/>
            <person name="Lipzen A."/>
            <person name="Lutzoni F."/>
            <person name="Magnuson J."/>
            <person name="Mondo S."/>
            <person name="Nolan M."/>
            <person name="Ohm R."/>
            <person name="Pangilinan J."/>
            <person name="Park H.-J."/>
            <person name="Ramirez L."/>
            <person name="Alfaro M."/>
            <person name="Sun H."/>
            <person name="Tritt A."/>
            <person name="Yoshinaga Y."/>
            <person name="Zwiers L.-H."/>
            <person name="Turgeon B."/>
            <person name="Goodwin S."/>
            <person name="Spatafora J."/>
            <person name="Crous P."/>
            <person name="Grigoriev I."/>
        </authorList>
    </citation>
    <scope>NUCLEOTIDE SEQUENCE</scope>
    <source>
        <strain evidence="2">HMLAC05119</strain>
    </source>
</reference>
<sequence length="113" mass="12511">MCQMSILRTMMSHQYKHSLPSLPALDTSPRSVQILTRKSDKNTKQLLNEQNKHSHRHQPRRRPPCLAPIHLTLSPLCTTASFVAIGAPFLAFGARLTHYGSISLAARSAGHSS</sequence>
<evidence type="ECO:0000313" key="2">
    <source>
        <dbReference type="EMBL" id="KAF1916496.1"/>
    </source>
</evidence>
<accession>A0A6A5QP71</accession>
<keyword evidence="3" id="KW-1185">Reference proteome</keyword>
<dbReference type="Proteomes" id="UP000800096">
    <property type="component" value="Unassembled WGS sequence"/>
</dbReference>
<evidence type="ECO:0000256" key="1">
    <source>
        <dbReference type="SAM" id="MobiDB-lite"/>
    </source>
</evidence>
<dbReference type="AlphaFoldDB" id="A0A6A5QP71"/>
<proteinExistence type="predicted"/>
<evidence type="ECO:0000313" key="3">
    <source>
        <dbReference type="Proteomes" id="UP000800096"/>
    </source>
</evidence>
<protein>
    <submittedName>
        <fullName evidence="2">Uncharacterized protein</fullName>
    </submittedName>
</protein>
<organism evidence="2 3">
    <name type="scientific">Ampelomyces quisqualis</name>
    <name type="common">Powdery mildew agent</name>
    <dbReference type="NCBI Taxonomy" id="50730"/>
    <lineage>
        <taxon>Eukaryota</taxon>
        <taxon>Fungi</taxon>
        <taxon>Dikarya</taxon>
        <taxon>Ascomycota</taxon>
        <taxon>Pezizomycotina</taxon>
        <taxon>Dothideomycetes</taxon>
        <taxon>Pleosporomycetidae</taxon>
        <taxon>Pleosporales</taxon>
        <taxon>Pleosporineae</taxon>
        <taxon>Phaeosphaeriaceae</taxon>
        <taxon>Ampelomyces</taxon>
    </lineage>
</organism>
<name>A0A6A5QP71_AMPQU</name>
<dbReference type="EMBL" id="ML979135">
    <property type="protein sequence ID" value="KAF1916496.1"/>
    <property type="molecule type" value="Genomic_DNA"/>
</dbReference>
<gene>
    <name evidence="2" type="ORF">BDU57DRAFT_234222</name>
</gene>
<feature type="compositionally biased region" description="Basic residues" evidence="1">
    <location>
        <begin position="53"/>
        <end position="63"/>
    </location>
</feature>